<dbReference type="WBParaSite" id="nRc.2.0.1.t23308-RA">
    <property type="protein sequence ID" value="nRc.2.0.1.t23308-RA"/>
    <property type="gene ID" value="nRc.2.0.1.g23308"/>
</dbReference>
<organism evidence="1 2">
    <name type="scientific">Romanomermis culicivorax</name>
    <name type="common">Nematode worm</name>
    <dbReference type="NCBI Taxonomy" id="13658"/>
    <lineage>
        <taxon>Eukaryota</taxon>
        <taxon>Metazoa</taxon>
        <taxon>Ecdysozoa</taxon>
        <taxon>Nematoda</taxon>
        <taxon>Enoplea</taxon>
        <taxon>Dorylaimia</taxon>
        <taxon>Mermithida</taxon>
        <taxon>Mermithoidea</taxon>
        <taxon>Mermithidae</taxon>
        <taxon>Romanomermis</taxon>
    </lineage>
</organism>
<sequence length="58" mass="6335">MIGQVATMQNRVISLAARHQSVVDNYKHTQEAALPEEPVSTEKPLDIAIVGMECIFPG</sequence>
<proteinExistence type="predicted"/>
<accession>A0A915J9Z0</accession>
<dbReference type="Proteomes" id="UP000887565">
    <property type="component" value="Unplaced"/>
</dbReference>
<protein>
    <submittedName>
        <fullName evidence="2">Uncharacterized protein</fullName>
    </submittedName>
</protein>
<dbReference type="AlphaFoldDB" id="A0A915J9Z0"/>
<keyword evidence="1" id="KW-1185">Reference proteome</keyword>
<evidence type="ECO:0000313" key="2">
    <source>
        <dbReference type="WBParaSite" id="nRc.2.0.1.t23308-RA"/>
    </source>
</evidence>
<name>A0A915J9Z0_ROMCU</name>
<reference evidence="2" key="1">
    <citation type="submission" date="2022-11" db="UniProtKB">
        <authorList>
            <consortium name="WormBaseParasite"/>
        </authorList>
    </citation>
    <scope>IDENTIFICATION</scope>
</reference>
<evidence type="ECO:0000313" key="1">
    <source>
        <dbReference type="Proteomes" id="UP000887565"/>
    </source>
</evidence>